<feature type="compositionally biased region" description="Basic residues" evidence="1">
    <location>
        <begin position="98"/>
        <end position="110"/>
    </location>
</feature>
<feature type="compositionally biased region" description="Basic residues" evidence="1">
    <location>
        <begin position="153"/>
        <end position="167"/>
    </location>
</feature>
<reference evidence="2" key="1">
    <citation type="submission" date="2020-02" db="EMBL/GenBank/DDBJ databases">
        <authorList>
            <person name="Meier V. D."/>
        </authorList>
    </citation>
    <scope>NUCLEOTIDE SEQUENCE</scope>
    <source>
        <strain evidence="2">AVDCRST_MAG53</strain>
    </source>
</reference>
<dbReference type="AlphaFoldDB" id="A0A6J4SG45"/>
<feature type="compositionally biased region" description="Basic and acidic residues" evidence="1">
    <location>
        <begin position="60"/>
        <end position="73"/>
    </location>
</feature>
<feature type="compositionally biased region" description="Basic residues" evidence="1">
    <location>
        <begin position="74"/>
        <end position="87"/>
    </location>
</feature>
<name>A0A6J4SG45_9ACTN</name>
<sequence>DARPAESADGSPGPVGRRSFRAPVTRRRRTPVALPAGAHPGQEDGQGDDLLPGALGLHARQLDADPPGPERVRQVRQARRRLQRRVARLADPQDPAHRRSAQHRAVRRGPPRPGDRRVGHLRRPRLPGGGDLRRGPRQGRAGRRRAAGATPRRPARRGRGGGRRRRGAGGADRRRAGPGRRPRRRGRQDHLQLLRGAARRAARGRRAHLQPGRRPALRPLLPPDV</sequence>
<feature type="compositionally biased region" description="Basic residues" evidence="1">
    <location>
        <begin position="135"/>
        <end position="146"/>
    </location>
</feature>
<feature type="compositionally biased region" description="Basic residues" evidence="1">
    <location>
        <begin position="197"/>
        <end position="208"/>
    </location>
</feature>
<organism evidence="2">
    <name type="scientific">uncultured Solirubrobacteraceae bacterium</name>
    <dbReference type="NCBI Taxonomy" id="1162706"/>
    <lineage>
        <taxon>Bacteria</taxon>
        <taxon>Bacillati</taxon>
        <taxon>Actinomycetota</taxon>
        <taxon>Thermoleophilia</taxon>
        <taxon>Solirubrobacterales</taxon>
        <taxon>Solirubrobacteraceae</taxon>
        <taxon>environmental samples</taxon>
    </lineage>
</organism>
<proteinExistence type="predicted"/>
<feature type="compositionally biased region" description="Basic residues" evidence="1">
    <location>
        <begin position="18"/>
        <end position="30"/>
    </location>
</feature>
<dbReference type="EMBL" id="CADCVR010000058">
    <property type="protein sequence ID" value="CAA9498089.1"/>
    <property type="molecule type" value="Genomic_DNA"/>
</dbReference>
<feature type="non-terminal residue" evidence="2">
    <location>
        <position position="225"/>
    </location>
</feature>
<feature type="region of interest" description="Disordered" evidence="1">
    <location>
        <begin position="1"/>
        <end position="225"/>
    </location>
</feature>
<protein>
    <submittedName>
        <fullName evidence="2">Redox-sensing transcriptional repressor Rex</fullName>
    </submittedName>
</protein>
<feature type="non-terminal residue" evidence="2">
    <location>
        <position position="1"/>
    </location>
</feature>
<gene>
    <name evidence="2" type="ORF">AVDCRST_MAG53-2237</name>
</gene>
<evidence type="ECO:0000313" key="2">
    <source>
        <dbReference type="EMBL" id="CAA9498089.1"/>
    </source>
</evidence>
<accession>A0A6J4SG45</accession>
<feature type="compositionally biased region" description="Basic residues" evidence="1">
    <location>
        <begin position="176"/>
        <end position="187"/>
    </location>
</feature>
<evidence type="ECO:0000256" key="1">
    <source>
        <dbReference type="SAM" id="MobiDB-lite"/>
    </source>
</evidence>